<evidence type="ECO:0000313" key="3">
    <source>
        <dbReference type="Proteomes" id="UP000572635"/>
    </source>
</evidence>
<dbReference type="Proteomes" id="UP000572635">
    <property type="component" value="Unassembled WGS sequence"/>
</dbReference>
<name>A0A7W8QPJ6_9ACTN</name>
<proteinExistence type="predicted"/>
<accession>A0A7W8QPJ6</accession>
<feature type="region of interest" description="Disordered" evidence="1">
    <location>
        <begin position="116"/>
        <end position="152"/>
    </location>
</feature>
<protein>
    <submittedName>
        <fullName evidence="2">Uncharacterized protein</fullName>
    </submittedName>
</protein>
<dbReference type="AlphaFoldDB" id="A0A7W8QPJ6"/>
<organism evidence="2 3">
    <name type="scientific">Nocardiopsis composta</name>
    <dbReference type="NCBI Taxonomy" id="157465"/>
    <lineage>
        <taxon>Bacteria</taxon>
        <taxon>Bacillati</taxon>
        <taxon>Actinomycetota</taxon>
        <taxon>Actinomycetes</taxon>
        <taxon>Streptosporangiales</taxon>
        <taxon>Nocardiopsidaceae</taxon>
        <taxon>Nocardiopsis</taxon>
    </lineage>
</organism>
<dbReference type="RefSeq" id="WP_246528283.1">
    <property type="nucleotide sequence ID" value="NZ_BAAAJD010000130.1"/>
</dbReference>
<evidence type="ECO:0000256" key="1">
    <source>
        <dbReference type="SAM" id="MobiDB-lite"/>
    </source>
</evidence>
<keyword evidence="3" id="KW-1185">Reference proteome</keyword>
<dbReference type="EMBL" id="JACHDB010000001">
    <property type="protein sequence ID" value="MBB5433500.1"/>
    <property type="molecule type" value="Genomic_DNA"/>
</dbReference>
<sequence length="354" mass="37865">MRYTVTADVQSPPELFQLDPLQREGVMSLLTGALARAEGMEGPGGLQVLVEDFVVSVRPGGALLTVGVEAPALEAAEEAVRLLCEDLLRRTGAFEEWRLHSCEVQLEEDLARESLAAAEGPDAPPEDIGARRARHAQAAGEDPAALLPGPSPELTAKMAERIRALAPVLAAFGPEWFGHSGEEDSPVGREAADLAAGALVYGTDTFLDELFHDLDILGSEEVTGVDCEAALLQLDRLPEGFAHCYDASFARRFLVTAVAMTGRFTGGGSPELGCTAEELALNLLLEEAETVLDLYGLLSDEVTRALGVFADRIYADTSYEWLYAADPDGAGGVDAWFSPFDPTRRVHPYILNGP</sequence>
<evidence type="ECO:0000313" key="2">
    <source>
        <dbReference type="EMBL" id="MBB5433500.1"/>
    </source>
</evidence>
<gene>
    <name evidence="2" type="ORF">HDA36_003584</name>
</gene>
<reference evidence="2 3" key="1">
    <citation type="submission" date="2020-08" db="EMBL/GenBank/DDBJ databases">
        <title>Sequencing the genomes of 1000 actinobacteria strains.</title>
        <authorList>
            <person name="Klenk H.-P."/>
        </authorList>
    </citation>
    <scope>NUCLEOTIDE SEQUENCE [LARGE SCALE GENOMIC DNA]</scope>
    <source>
        <strain evidence="2 3">DSM 44551</strain>
    </source>
</reference>
<comment type="caution">
    <text evidence="2">The sequence shown here is derived from an EMBL/GenBank/DDBJ whole genome shotgun (WGS) entry which is preliminary data.</text>
</comment>